<dbReference type="SUPFAM" id="SSF54575">
    <property type="entry name" value="Ribosomal protein L31e"/>
    <property type="match status" value="1"/>
</dbReference>
<dbReference type="EMBL" id="CP084167">
    <property type="protein sequence ID" value="UJG42637.1"/>
    <property type="molecule type" value="Genomic_DNA"/>
</dbReference>
<evidence type="ECO:0000256" key="6">
    <source>
        <dbReference type="SAM" id="MobiDB-lite"/>
    </source>
</evidence>
<dbReference type="GO" id="GO:0002181">
    <property type="term" value="P:cytoplasmic translation"/>
    <property type="evidence" value="ECO:0007669"/>
    <property type="project" value="TreeGrafter"/>
</dbReference>
<dbReference type="InterPro" id="IPR020052">
    <property type="entry name" value="Ribosomal_eL31_CS"/>
</dbReference>
<dbReference type="PANTHER" id="PTHR10956:SF0">
    <property type="entry name" value="60S RIBOSOMAL PROTEIN L31"/>
    <property type="match status" value="1"/>
</dbReference>
<dbReference type="PANTHER" id="PTHR10956">
    <property type="entry name" value="60S RIBOSOMAL PROTEIN L31"/>
    <property type="match status" value="1"/>
</dbReference>
<organism evidence="7">
    <name type="scientific">Candidatus Heimdallarchaeum endolithica</name>
    <dbReference type="NCBI Taxonomy" id="2876572"/>
    <lineage>
        <taxon>Archaea</taxon>
        <taxon>Promethearchaeati</taxon>
        <taxon>Candidatus Heimdallarchaeota</taxon>
        <taxon>Candidatus Heimdallarchaeia (ex Rinke et al. 2021) (nom. nud.)</taxon>
        <taxon>Candidatus Heimdallarchaeales</taxon>
        <taxon>Candidatus Heimdallarchaeaceae</taxon>
        <taxon>Candidatus Heimdallarchaeum</taxon>
    </lineage>
</organism>
<dbReference type="Pfam" id="PF01198">
    <property type="entry name" value="Ribosomal_L31e"/>
    <property type="match status" value="1"/>
</dbReference>
<dbReference type="Gene3D" id="3.10.440.10">
    <property type="match status" value="1"/>
</dbReference>
<protein>
    <recommendedName>
        <fullName evidence="4 5">Large ribosomal subunit protein eL31</fullName>
    </recommendedName>
</protein>
<gene>
    <name evidence="5" type="primary">rpl31e</name>
    <name evidence="7" type="ORF">K9W46_09610</name>
</gene>
<dbReference type="SMART" id="SM01380">
    <property type="entry name" value="Ribosomal_L31e"/>
    <property type="match status" value="1"/>
</dbReference>
<feature type="compositionally biased region" description="Acidic residues" evidence="6">
    <location>
        <begin position="109"/>
        <end position="133"/>
    </location>
</feature>
<keyword evidence="3 5" id="KW-0687">Ribonucleoprotein</keyword>
<dbReference type="PROSITE" id="PS01144">
    <property type="entry name" value="RIBOSOMAL_L31E"/>
    <property type="match status" value="1"/>
</dbReference>
<evidence type="ECO:0000256" key="2">
    <source>
        <dbReference type="ARBA" id="ARBA00022980"/>
    </source>
</evidence>
<dbReference type="GO" id="GO:0022625">
    <property type="term" value="C:cytosolic large ribosomal subunit"/>
    <property type="evidence" value="ECO:0007669"/>
    <property type="project" value="TreeGrafter"/>
</dbReference>
<feature type="region of interest" description="Disordered" evidence="6">
    <location>
        <begin position="99"/>
        <end position="133"/>
    </location>
</feature>
<dbReference type="CDD" id="cd00463">
    <property type="entry name" value="Ribosomal_L31e"/>
    <property type="match status" value="1"/>
</dbReference>
<sequence>MSQEPLEIIYTIPFFPKLNKTPRYKRAPRAIRLLKEYILKHTKADIVVIDNKLNEYIWERGIEKPPRKVKVRTLVEIEEELKVATVKLVTEKVEVEARPELEGITVPTELEEEEEEEEEEDTPEESSEEEPSS</sequence>
<evidence type="ECO:0000256" key="4">
    <source>
        <dbReference type="ARBA" id="ARBA00035230"/>
    </source>
</evidence>
<dbReference type="InterPro" id="IPR023621">
    <property type="entry name" value="Ribosomal_eL31_dom_sf"/>
</dbReference>
<keyword evidence="2 5" id="KW-0689">Ribosomal protein</keyword>
<evidence type="ECO:0000256" key="5">
    <source>
        <dbReference type="HAMAP-Rule" id="MF_00410"/>
    </source>
</evidence>
<evidence type="ECO:0000256" key="1">
    <source>
        <dbReference type="ARBA" id="ARBA00010808"/>
    </source>
</evidence>
<evidence type="ECO:0000256" key="3">
    <source>
        <dbReference type="ARBA" id="ARBA00023274"/>
    </source>
</evidence>
<accession>A0A9Y1BPF9</accession>
<dbReference type="AlphaFoldDB" id="A0A9Y1BPF9"/>
<dbReference type="Proteomes" id="UP001200513">
    <property type="component" value="Chromosome"/>
</dbReference>
<comment type="similarity">
    <text evidence="1 5">Belongs to the eukaryotic ribosomal protein eL31 family.</text>
</comment>
<dbReference type="NCBIfam" id="NF002258">
    <property type="entry name" value="PRK01192.1-1"/>
    <property type="match status" value="1"/>
</dbReference>
<evidence type="ECO:0000313" key="7">
    <source>
        <dbReference type="EMBL" id="UJG42637.1"/>
    </source>
</evidence>
<dbReference type="GO" id="GO:0003735">
    <property type="term" value="F:structural constituent of ribosome"/>
    <property type="evidence" value="ECO:0007669"/>
    <property type="project" value="InterPro"/>
</dbReference>
<proteinExistence type="inferred from homology"/>
<reference evidence="7" key="1">
    <citation type="journal article" date="2022" name="Nat. Microbiol.">
        <title>Unique mobile elements and scalable gene flow at the prokaryote-eukaryote boundary revealed by circularized Asgard archaea genomes.</title>
        <authorList>
            <person name="Wu F."/>
            <person name="Speth D.R."/>
            <person name="Philosof A."/>
            <person name="Cremiere A."/>
            <person name="Narayanan A."/>
            <person name="Barco R.A."/>
            <person name="Connon S.A."/>
            <person name="Amend J.P."/>
            <person name="Antoshechkin I.A."/>
            <person name="Orphan V.J."/>
        </authorList>
    </citation>
    <scope>NUCLEOTIDE SEQUENCE</scope>
    <source>
        <strain evidence="7">PR6</strain>
    </source>
</reference>
<dbReference type="HAMAP" id="MF_00410">
    <property type="entry name" value="Ribosomal_eL31"/>
    <property type="match status" value="1"/>
</dbReference>
<dbReference type="InterPro" id="IPR000054">
    <property type="entry name" value="Ribosomal_eL31"/>
</dbReference>
<name>A0A9Y1BPF9_9ARCH</name>